<keyword evidence="4" id="KW-1185">Reference proteome</keyword>
<comment type="caution">
    <text evidence="3">The sequence shown here is derived from an EMBL/GenBank/DDBJ whole genome shotgun (WGS) entry which is preliminary data.</text>
</comment>
<keyword evidence="2" id="KW-0812">Transmembrane</keyword>
<feature type="compositionally biased region" description="Low complexity" evidence="1">
    <location>
        <begin position="47"/>
        <end position="66"/>
    </location>
</feature>
<evidence type="ECO:0000313" key="3">
    <source>
        <dbReference type="EMBL" id="MFC6646848.1"/>
    </source>
</evidence>
<keyword evidence="2" id="KW-1133">Transmembrane helix</keyword>
<protein>
    <submittedName>
        <fullName evidence="3">Uncharacterized protein</fullName>
    </submittedName>
</protein>
<organism evidence="3 4">
    <name type="scientific">Granulicella cerasi</name>
    <dbReference type="NCBI Taxonomy" id="741063"/>
    <lineage>
        <taxon>Bacteria</taxon>
        <taxon>Pseudomonadati</taxon>
        <taxon>Acidobacteriota</taxon>
        <taxon>Terriglobia</taxon>
        <taxon>Terriglobales</taxon>
        <taxon>Acidobacteriaceae</taxon>
        <taxon>Granulicella</taxon>
    </lineage>
</organism>
<dbReference type="EMBL" id="JBHSWI010000001">
    <property type="protein sequence ID" value="MFC6646848.1"/>
    <property type="molecule type" value="Genomic_DNA"/>
</dbReference>
<reference evidence="4" key="1">
    <citation type="journal article" date="2019" name="Int. J. Syst. Evol. Microbiol.">
        <title>The Global Catalogue of Microorganisms (GCM) 10K type strain sequencing project: providing services to taxonomists for standard genome sequencing and annotation.</title>
        <authorList>
            <consortium name="The Broad Institute Genomics Platform"/>
            <consortium name="The Broad Institute Genome Sequencing Center for Infectious Disease"/>
            <person name="Wu L."/>
            <person name="Ma J."/>
        </authorList>
    </citation>
    <scope>NUCLEOTIDE SEQUENCE [LARGE SCALE GENOMIC DNA]</scope>
    <source>
        <strain evidence="4">CGMCC 1.16026</strain>
    </source>
</reference>
<gene>
    <name evidence="3" type="ORF">ACFQBQ_14920</name>
</gene>
<proteinExistence type="predicted"/>
<name>A0ABW1ZCT4_9BACT</name>
<feature type="transmembrane region" description="Helical" evidence="2">
    <location>
        <begin position="12"/>
        <end position="30"/>
    </location>
</feature>
<evidence type="ECO:0000313" key="4">
    <source>
        <dbReference type="Proteomes" id="UP001596391"/>
    </source>
</evidence>
<dbReference type="RefSeq" id="WP_263371213.1">
    <property type="nucleotide sequence ID" value="NZ_JAGSYD010000002.1"/>
</dbReference>
<dbReference type="Proteomes" id="UP001596391">
    <property type="component" value="Unassembled WGS sequence"/>
</dbReference>
<accession>A0ABW1ZCT4</accession>
<feature type="region of interest" description="Disordered" evidence="1">
    <location>
        <begin position="39"/>
        <end position="96"/>
    </location>
</feature>
<keyword evidence="2" id="KW-0472">Membrane</keyword>
<sequence length="226" mass="23449">MKQGAENRKKTIAAGGLGALALVCMIYAYTQLFGGSTPAPTPPPTITPAKPAATTTSTSSSSASAARGNNTGAPVAAGVPAEKLASSSKGLDPSLDEEAMLRTESLVYSGSGRNIFSLNAMVEALPTDVPAARPKKVKLPPPPPLAPPPPPPTCPPTCPPINLKFFGTEKDAQGRMLGFYTSGDDVYMALEGEIIARKYKVKSVGSSQSMIEDLVNKNTQSIPLQH</sequence>
<evidence type="ECO:0000256" key="1">
    <source>
        <dbReference type="SAM" id="MobiDB-lite"/>
    </source>
</evidence>
<evidence type="ECO:0000256" key="2">
    <source>
        <dbReference type="SAM" id="Phobius"/>
    </source>
</evidence>